<protein>
    <submittedName>
        <fullName evidence="2">Uncharacterized protein</fullName>
    </submittedName>
</protein>
<feature type="region of interest" description="Disordered" evidence="1">
    <location>
        <begin position="39"/>
        <end position="60"/>
    </location>
</feature>
<keyword evidence="3" id="KW-1185">Reference proteome</keyword>
<dbReference type="RefSeq" id="WP_413273965.1">
    <property type="nucleotide sequence ID" value="NZ_JBHFNQ010000214.1"/>
</dbReference>
<organism evidence="2 3">
    <name type="scientific">Floridaenema aerugineum BLCC-F46</name>
    <dbReference type="NCBI Taxonomy" id="3153654"/>
    <lineage>
        <taxon>Bacteria</taxon>
        <taxon>Bacillati</taxon>
        <taxon>Cyanobacteriota</taxon>
        <taxon>Cyanophyceae</taxon>
        <taxon>Oscillatoriophycideae</taxon>
        <taxon>Aerosakkonematales</taxon>
        <taxon>Aerosakkonemataceae</taxon>
        <taxon>Floridanema</taxon>
        <taxon>Floridanema aerugineum</taxon>
    </lineage>
</organism>
<proteinExistence type="predicted"/>
<reference evidence="2 3" key="1">
    <citation type="submission" date="2024-09" db="EMBL/GenBank/DDBJ databases">
        <title>Floridaenema gen nov. (Aerosakkonemataceae, Aerosakkonematales ord. nov., Cyanobacteria) from benthic tropical and subtropical fresh waters, with the description of four new species.</title>
        <authorList>
            <person name="Moretto J.A."/>
            <person name="Berthold D.E."/>
            <person name="Lefler F.W."/>
            <person name="Huang I.-S."/>
            <person name="Laughinghouse H. IV."/>
        </authorList>
    </citation>
    <scope>NUCLEOTIDE SEQUENCE [LARGE SCALE GENOMIC DNA]</scope>
    <source>
        <strain evidence="2 3">BLCC-F46</strain>
    </source>
</reference>
<dbReference type="EMBL" id="JBHFNQ010000214">
    <property type="protein sequence ID" value="MFB2880971.1"/>
    <property type="molecule type" value="Genomic_DNA"/>
</dbReference>
<evidence type="ECO:0000313" key="3">
    <source>
        <dbReference type="Proteomes" id="UP001576774"/>
    </source>
</evidence>
<evidence type="ECO:0000313" key="2">
    <source>
        <dbReference type="EMBL" id="MFB2880971.1"/>
    </source>
</evidence>
<evidence type="ECO:0000256" key="1">
    <source>
        <dbReference type="SAM" id="MobiDB-lite"/>
    </source>
</evidence>
<sequence length="60" mass="6825">MFSSVSICVYLWISVVKNQDFGLLQEVYGIGDMPTARWRDRRKQNRTQAETPTSSGDVVS</sequence>
<dbReference type="Proteomes" id="UP001576774">
    <property type="component" value="Unassembled WGS sequence"/>
</dbReference>
<accession>A0ABV4XEJ7</accession>
<comment type="caution">
    <text evidence="2">The sequence shown here is derived from an EMBL/GenBank/DDBJ whole genome shotgun (WGS) entry which is preliminary data.</text>
</comment>
<feature type="compositionally biased region" description="Polar residues" evidence="1">
    <location>
        <begin position="46"/>
        <end position="60"/>
    </location>
</feature>
<gene>
    <name evidence="2" type="ORF">ACE1CC_29320</name>
</gene>
<name>A0ABV4XEJ7_9CYAN</name>